<dbReference type="Proteomes" id="UP000028524">
    <property type="component" value="Unassembled WGS sequence"/>
</dbReference>
<dbReference type="OrthoDB" id="2157530at2759"/>
<reference evidence="2 3" key="1">
    <citation type="journal article" date="2014" name="BMC Genomics">
        <title>Comparative genome sequencing reveals chemotype-specific gene clusters in the toxigenic black mold Stachybotrys.</title>
        <authorList>
            <person name="Semeiks J."/>
            <person name="Borek D."/>
            <person name="Otwinowski Z."/>
            <person name="Grishin N.V."/>
        </authorList>
    </citation>
    <scope>NUCLEOTIDE SEQUENCE [LARGE SCALE GENOMIC DNA]</scope>
    <source>
        <strain evidence="2 3">IBT 40285</strain>
    </source>
</reference>
<dbReference type="STRING" id="1283841.A0A084Q9D5"/>
<dbReference type="Pfam" id="PF06985">
    <property type="entry name" value="HET"/>
    <property type="match status" value="1"/>
</dbReference>
<dbReference type="InParanoid" id="A0A084Q9D5"/>
<proteinExistence type="predicted"/>
<organism evidence="2 3">
    <name type="scientific">Stachybotrys chlorohalonatus (strain IBT 40285)</name>
    <dbReference type="NCBI Taxonomy" id="1283841"/>
    <lineage>
        <taxon>Eukaryota</taxon>
        <taxon>Fungi</taxon>
        <taxon>Dikarya</taxon>
        <taxon>Ascomycota</taxon>
        <taxon>Pezizomycotina</taxon>
        <taxon>Sordariomycetes</taxon>
        <taxon>Hypocreomycetidae</taxon>
        <taxon>Hypocreales</taxon>
        <taxon>Stachybotryaceae</taxon>
        <taxon>Stachybotrys</taxon>
    </lineage>
</organism>
<feature type="domain" description="Heterokaryon incompatibility" evidence="1">
    <location>
        <begin position="103"/>
        <end position="141"/>
    </location>
</feature>
<accession>A0A084Q9D5</accession>
<protein>
    <recommendedName>
        <fullName evidence="1">Heterokaryon incompatibility domain-containing protein</fullName>
    </recommendedName>
</protein>
<dbReference type="PANTHER" id="PTHR24148">
    <property type="entry name" value="ANKYRIN REPEAT DOMAIN-CONTAINING PROTEIN 39 HOMOLOG-RELATED"/>
    <property type="match status" value="1"/>
</dbReference>
<dbReference type="AlphaFoldDB" id="A0A084Q9D5"/>
<dbReference type="HOGENOM" id="CLU_004184_3_3_1"/>
<evidence type="ECO:0000313" key="2">
    <source>
        <dbReference type="EMBL" id="KFA60570.1"/>
    </source>
</evidence>
<dbReference type="InterPro" id="IPR010730">
    <property type="entry name" value="HET"/>
</dbReference>
<evidence type="ECO:0000259" key="1">
    <source>
        <dbReference type="Pfam" id="PF06985"/>
    </source>
</evidence>
<dbReference type="InterPro" id="IPR052895">
    <property type="entry name" value="HetReg/Transcr_Mod"/>
</dbReference>
<evidence type="ECO:0000313" key="3">
    <source>
        <dbReference type="Proteomes" id="UP000028524"/>
    </source>
</evidence>
<dbReference type="EMBL" id="KL660911">
    <property type="protein sequence ID" value="KFA60570.1"/>
    <property type="molecule type" value="Genomic_DNA"/>
</dbReference>
<name>A0A084Q9D5_STAC4</name>
<dbReference type="PANTHER" id="PTHR24148:SF64">
    <property type="entry name" value="HETEROKARYON INCOMPATIBILITY DOMAIN-CONTAINING PROTEIN"/>
    <property type="match status" value="1"/>
</dbReference>
<sequence>MTAFSVAHAWKLLAHSFTIPLGIFGLSGRRVSAGYWIRFIRDTVVSLHQSGEEDKGLLPQYRYNRLDMSKAHIRLLILEPGAPGDPLVGRLEEVDLNQVQGKYTALSYAWGSSTQAEEITIEHARVRMTSNLDKALRHLRPRTANIALNEPFNDNSPWNRLNGPEIVLGLDDILQRRYFQRVWIVQEAALGRRIEMQVGDISIHWHKAEDALRFLTRIKLLEVSPTWHSGELRAVDLRPIRELLEQSVASRDREMGISRATTLLDLVHTMRHMQSSDPRDKIFGLMGLASPAEIAGFFPDYADS</sequence>
<gene>
    <name evidence="2" type="ORF">S40285_07823</name>
</gene>
<keyword evidence="3" id="KW-1185">Reference proteome</keyword>